<dbReference type="InterPro" id="IPR020904">
    <property type="entry name" value="Sc_DH/Rdtase_CS"/>
</dbReference>
<dbReference type="PRINTS" id="PR00081">
    <property type="entry name" value="GDHRDH"/>
</dbReference>
<evidence type="ECO:0000313" key="6">
    <source>
        <dbReference type="EMBL" id="RJE27416.1"/>
    </source>
</evidence>
<comment type="similarity">
    <text evidence="1 4">Belongs to the short-chain dehydrogenases/reductases (SDR) family.</text>
</comment>
<dbReference type="GO" id="GO:0005783">
    <property type="term" value="C:endoplasmic reticulum"/>
    <property type="evidence" value="ECO:0007669"/>
    <property type="project" value="TreeGrafter"/>
</dbReference>
<dbReference type="Proteomes" id="UP000266188">
    <property type="component" value="Unassembled WGS sequence"/>
</dbReference>
<name>A0A3A2ZWJ7_9EURO</name>
<dbReference type="EMBL" id="MVGC01000004">
    <property type="protein sequence ID" value="RJE27416.1"/>
    <property type="molecule type" value="Genomic_DNA"/>
</dbReference>
<dbReference type="PANTHER" id="PTHR44169">
    <property type="entry name" value="NADPH-DEPENDENT 1-ACYLDIHYDROXYACETONE PHOSPHATE REDUCTASE"/>
    <property type="match status" value="1"/>
</dbReference>
<reference evidence="7" key="1">
    <citation type="submission" date="2017-02" db="EMBL/GenBank/DDBJ databases">
        <authorList>
            <person name="Tafer H."/>
            <person name="Lopandic K."/>
        </authorList>
    </citation>
    <scope>NUCLEOTIDE SEQUENCE [LARGE SCALE GENOMIC DNA]</scope>
    <source>
        <strain evidence="7">CBS 366.77</strain>
    </source>
</reference>
<accession>A0A3A2ZWJ7</accession>
<proteinExistence type="inferred from homology"/>
<dbReference type="STRING" id="2070753.A0A3A2ZWJ7"/>
<feature type="transmembrane region" description="Helical" evidence="5">
    <location>
        <begin position="262"/>
        <end position="281"/>
    </location>
</feature>
<organism evidence="6 7">
    <name type="scientific">Aspergillus sclerotialis</name>
    <dbReference type="NCBI Taxonomy" id="2070753"/>
    <lineage>
        <taxon>Eukaryota</taxon>
        <taxon>Fungi</taxon>
        <taxon>Dikarya</taxon>
        <taxon>Ascomycota</taxon>
        <taxon>Pezizomycotina</taxon>
        <taxon>Eurotiomycetes</taxon>
        <taxon>Eurotiomycetidae</taxon>
        <taxon>Eurotiales</taxon>
        <taxon>Aspergillaceae</taxon>
        <taxon>Aspergillus</taxon>
        <taxon>Aspergillus subgen. Polypaecilum</taxon>
    </lineage>
</organism>
<dbReference type="SUPFAM" id="SSF51735">
    <property type="entry name" value="NAD(P)-binding Rossmann-fold domains"/>
    <property type="match status" value="1"/>
</dbReference>
<dbReference type="PRINTS" id="PR00080">
    <property type="entry name" value="SDRFAMILY"/>
</dbReference>
<keyword evidence="3" id="KW-0560">Oxidoreductase</keyword>
<dbReference type="FunFam" id="3.40.50.720:FF:000261">
    <property type="entry name" value="NADPH-dependent 1-acyldihydroxyacetone phosphate reductase"/>
    <property type="match status" value="1"/>
</dbReference>
<keyword evidence="5" id="KW-0472">Membrane</keyword>
<dbReference type="GO" id="GO:0044550">
    <property type="term" value="P:secondary metabolite biosynthetic process"/>
    <property type="evidence" value="ECO:0007669"/>
    <property type="project" value="UniProtKB-ARBA"/>
</dbReference>
<dbReference type="InterPro" id="IPR036291">
    <property type="entry name" value="NAD(P)-bd_dom_sf"/>
</dbReference>
<dbReference type="GO" id="GO:0004806">
    <property type="term" value="F:triacylglycerol lipase activity"/>
    <property type="evidence" value="ECO:0007669"/>
    <property type="project" value="TreeGrafter"/>
</dbReference>
<comment type="caution">
    <text evidence="6">The sequence shown here is derived from an EMBL/GenBank/DDBJ whole genome shotgun (WGS) entry which is preliminary data.</text>
</comment>
<dbReference type="GO" id="GO:0019433">
    <property type="term" value="P:triglyceride catabolic process"/>
    <property type="evidence" value="ECO:0007669"/>
    <property type="project" value="TreeGrafter"/>
</dbReference>
<dbReference type="CDD" id="cd05374">
    <property type="entry name" value="17beta-HSD-like_SDR_c"/>
    <property type="match status" value="1"/>
</dbReference>
<dbReference type="PANTHER" id="PTHR44169:SF15">
    <property type="entry name" value="CHAIN DEHYDROGENASE_REDUCTASE (AYR1), PUTATIVE (AFU_ORTHOLOGUE AFUA_4G04530)-RELATED"/>
    <property type="match status" value="1"/>
</dbReference>
<evidence type="ECO:0000256" key="3">
    <source>
        <dbReference type="ARBA" id="ARBA00023002"/>
    </source>
</evidence>
<dbReference type="GO" id="GO:0005811">
    <property type="term" value="C:lipid droplet"/>
    <property type="evidence" value="ECO:0007669"/>
    <property type="project" value="TreeGrafter"/>
</dbReference>
<dbReference type="GO" id="GO:0006654">
    <property type="term" value="P:phosphatidic acid biosynthetic process"/>
    <property type="evidence" value="ECO:0007669"/>
    <property type="project" value="TreeGrafter"/>
</dbReference>
<dbReference type="InterPro" id="IPR002347">
    <property type="entry name" value="SDR_fam"/>
</dbReference>
<gene>
    <name evidence="6" type="ORF">PHISCL_00292</name>
</gene>
<dbReference type="AlphaFoldDB" id="A0A3A2ZWJ7"/>
<keyword evidence="2" id="KW-0521">NADP</keyword>
<protein>
    <submittedName>
        <fullName evidence="6">Reductase</fullName>
    </submittedName>
</protein>
<keyword evidence="5" id="KW-1133">Transmembrane helix</keyword>
<evidence type="ECO:0000256" key="1">
    <source>
        <dbReference type="ARBA" id="ARBA00006484"/>
    </source>
</evidence>
<dbReference type="GO" id="GO:0000140">
    <property type="term" value="F:acylglycerone-phosphate reductase (NADP+) activity"/>
    <property type="evidence" value="ECO:0007669"/>
    <property type="project" value="TreeGrafter"/>
</dbReference>
<dbReference type="OrthoDB" id="2102561at2759"/>
<dbReference type="Gene3D" id="3.40.50.720">
    <property type="entry name" value="NAD(P)-binding Rossmann-like Domain"/>
    <property type="match status" value="1"/>
</dbReference>
<dbReference type="PROSITE" id="PS00061">
    <property type="entry name" value="ADH_SHORT"/>
    <property type="match status" value="1"/>
</dbReference>
<keyword evidence="5" id="KW-0812">Transmembrane</keyword>
<keyword evidence="7" id="KW-1185">Reference proteome</keyword>
<evidence type="ECO:0000256" key="5">
    <source>
        <dbReference type="SAM" id="Phobius"/>
    </source>
</evidence>
<sequence>MAVTQDRQSVLITGCSPGGIGNSLAREFHRNGLRVFATARDAKTIEDLEALGIETLSLVVDDDTSVKACYAEVEKRVGERGLDYLVNNAGRNHTVPAMDVDVSEARATFETNLFAVINMCQTFLPLLIKSKGTIVQIGSVAGIIPYVFGSVYNASKAALHSFSDCLRVELAPFGVNVTTVITGGVQSRIARVQRTLLPNSLYTGIEDQYIRRVSHSQQNAMPHAAYARSVVTQILYGSAPWRWIWPWAKGRKTWIWEGHRSWLIWFLSAGWAWTGLFGRIMTRMFGLYRLKALNSKRG</sequence>
<evidence type="ECO:0000256" key="2">
    <source>
        <dbReference type="ARBA" id="ARBA00022857"/>
    </source>
</evidence>
<evidence type="ECO:0000313" key="7">
    <source>
        <dbReference type="Proteomes" id="UP000266188"/>
    </source>
</evidence>
<dbReference type="Pfam" id="PF00106">
    <property type="entry name" value="adh_short"/>
    <property type="match status" value="1"/>
</dbReference>
<evidence type="ECO:0000256" key="4">
    <source>
        <dbReference type="RuleBase" id="RU000363"/>
    </source>
</evidence>